<dbReference type="SUPFAM" id="SSF48264">
    <property type="entry name" value="Cytochrome P450"/>
    <property type="match status" value="1"/>
</dbReference>
<keyword evidence="3 6" id="KW-0349">Heme</keyword>
<dbReference type="Pfam" id="PF00067">
    <property type="entry name" value="p450"/>
    <property type="match status" value="1"/>
</dbReference>
<evidence type="ECO:0000256" key="6">
    <source>
        <dbReference type="PIRSR" id="PIRSR602401-1"/>
    </source>
</evidence>
<sequence>MASTSKIVFQLGAQPSFFESISARPNGRLLLTRQDVNELWEVDPATRTGKCIVTIPGVESLTGFCEVSPDVYAVGAGIYRVATHEGAVPGSFSLWIVDLTDIEPQLRQVVKIPEIGQLNGVATWNTNTVLAADSYFGKIYRINLIDGTYSVCIDNATTNDPPHSPVKMGVNGIKVRSIGGITYVYYTNTTRLCFCRVPVDNRITPSGEVEVLARGFIPPDEAAGTLFEAFASSNSGTGEHAASQSSPGVLISGFMPDDFCFDKNGASYVTTHPTNMVFKISPDNSNAVKVAGGLASWEVAAATACTFGRSANDENVLYISTAGANVIPIDGQTEPAKILFEMKLNMPFQLEFKTLNNSKDFSYARILVLGLIGVFIFKLHQKYGSLVRIGPREVSISDWKYYREIYGTNKASVKEPGFYLPIVFVRHLNLFAMTNKAQHSARRKIYGPPYSLQSIRAWQTVIKDKAERLAKRLLADTCSSATGAANAFQLSGLFSLEVICHAGFGKDYPPEETAELIKLLHALDGSALTFIWDGLVPWLRHTGLAHKMPLVGEAYESRREWERRSRALVDGFMSLTEKEDGYLLSPLLTATDGFLGRRLNYDEFLDEAMGVMFAGSGTTSTTLTYLLYALSRPGHKQFQEKLHEELIQIPKNEDMSVIRTLPYLNAVIKETMRLYPTIISSLPRVLEESLVVDGYLIPVGTVVNMQNYVHHRDPTVYPEPETFNPERWLDSTRDMEAALTPFSIGRRGCVGQNLAWDELYLATSMLFRDLKMQLGQGMTEADMEMEDRFNIAPVGRKLMLQVFERPPRKS</sequence>
<comment type="caution">
    <text evidence="7">The sequence shown here is derived from an EMBL/GenBank/DDBJ whole genome shotgun (WGS) entry which is preliminary data.</text>
</comment>
<dbReference type="GO" id="GO:0020037">
    <property type="term" value="F:heme binding"/>
    <property type="evidence" value="ECO:0007669"/>
    <property type="project" value="InterPro"/>
</dbReference>
<feature type="binding site" description="axial binding residue" evidence="6">
    <location>
        <position position="749"/>
    </location>
    <ligand>
        <name>heme</name>
        <dbReference type="ChEBI" id="CHEBI:30413"/>
    </ligand>
    <ligandPart>
        <name>Fe</name>
        <dbReference type="ChEBI" id="CHEBI:18248"/>
    </ligandPart>
</feature>
<dbReference type="PANTHER" id="PTHR24305">
    <property type="entry name" value="CYTOCHROME P450"/>
    <property type="match status" value="1"/>
</dbReference>
<evidence type="ECO:0000256" key="4">
    <source>
        <dbReference type="ARBA" id="ARBA00022723"/>
    </source>
</evidence>
<dbReference type="Gene3D" id="2.120.10.30">
    <property type="entry name" value="TolB, C-terminal domain"/>
    <property type="match status" value="2"/>
</dbReference>
<dbReference type="Gene3D" id="1.10.630.10">
    <property type="entry name" value="Cytochrome P450"/>
    <property type="match status" value="1"/>
</dbReference>
<organism evidence="7 8">
    <name type="scientific">Trichoderma arundinaceum</name>
    <dbReference type="NCBI Taxonomy" id="490622"/>
    <lineage>
        <taxon>Eukaryota</taxon>
        <taxon>Fungi</taxon>
        <taxon>Dikarya</taxon>
        <taxon>Ascomycota</taxon>
        <taxon>Pezizomycotina</taxon>
        <taxon>Sordariomycetes</taxon>
        <taxon>Hypocreomycetidae</taxon>
        <taxon>Hypocreales</taxon>
        <taxon>Hypocreaceae</taxon>
        <taxon>Trichoderma</taxon>
    </lineage>
</organism>
<protein>
    <submittedName>
        <fullName evidence="7">Cytochrome p450</fullName>
    </submittedName>
</protein>
<dbReference type="GO" id="GO:0005506">
    <property type="term" value="F:iron ion binding"/>
    <property type="evidence" value="ECO:0007669"/>
    <property type="project" value="InterPro"/>
</dbReference>
<dbReference type="InterPro" id="IPR002401">
    <property type="entry name" value="Cyt_P450_E_grp-I"/>
</dbReference>
<evidence type="ECO:0000256" key="5">
    <source>
        <dbReference type="ARBA" id="ARBA00023004"/>
    </source>
</evidence>
<evidence type="ECO:0000256" key="1">
    <source>
        <dbReference type="ARBA" id="ARBA00001971"/>
    </source>
</evidence>
<dbReference type="STRING" id="490622.A0A395NH72"/>
<evidence type="ECO:0000256" key="2">
    <source>
        <dbReference type="ARBA" id="ARBA00010617"/>
    </source>
</evidence>
<dbReference type="PRINTS" id="PR00463">
    <property type="entry name" value="EP450I"/>
</dbReference>
<name>A0A395NH72_TRIAR</name>
<proteinExistence type="inferred from homology"/>
<keyword evidence="4 6" id="KW-0479">Metal-binding</keyword>
<gene>
    <name evidence="7" type="ORF">TARUN_6807</name>
</gene>
<dbReference type="InterPro" id="IPR050121">
    <property type="entry name" value="Cytochrome_P450_monoxygenase"/>
</dbReference>
<evidence type="ECO:0000313" key="8">
    <source>
        <dbReference type="Proteomes" id="UP000266272"/>
    </source>
</evidence>
<dbReference type="InterPro" id="IPR011042">
    <property type="entry name" value="6-blade_b-propeller_TolB-like"/>
</dbReference>
<dbReference type="InterPro" id="IPR017972">
    <property type="entry name" value="Cyt_P450_CS"/>
</dbReference>
<dbReference type="PROSITE" id="PS00086">
    <property type="entry name" value="CYTOCHROME_P450"/>
    <property type="match status" value="1"/>
</dbReference>
<dbReference type="PRINTS" id="PR00385">
    <property type="entry name" value="P450"/>
</dbReference>
<accession>A0A395NH72</accession>
<dbReference type="OrthoDB" id="1470350at2759"/>
<dbReference type="SUPFAM" id="SSF63829">
    <property type="entry name" value="Calcium-dependent phosphotriesterase"/>
    <property type="match status" value="1"/>
</dbReference>
<dbReference type="AlphaFoldDB" id="A0A395NH72"/>
<comment type="similarity">
    <text evidence="2">Belongs to the cytochrome P450 family.</text>
</comment>
<keyword evidence="5 6" id="KW-0408">Iron</keyword>
<dbReference type="PANTHER" id="PTHR24305:SF210">
    <property type="entry name" value="CYTOCHROME P450 MONOOXYGENASE ASQL-RELATED"/>
    <property type="match status" value="1"/>
</dbReference>
<evidence type="ECO:0000256" key="3">
    <source>
        <dbReference type="ARBA" id="ARBA00022617"/>
    </source>
</evidence>
<dbReference type="Proteomes" id="UP000266272">
    <property type="component" value="Unassembled WGS sequence"/>
</dbReference>
<evidence type="ECO:0000313" key="7">
    <source>
        <dbReference type="EMBL" id="RFU75442.1"/>
    </source>
</evidence>
<dbReference type="EMBL" id="PXOA01000436">
    <property type="protein sequence ID" value="RFU75442.1"/>
    <property type="molecule type" value="Genomic_DNA"/>
</dbReference>
<keyword evidence="8" id="KW-1185">Reference proteome</keyword>
<dbReference type="GO" id="GO:0004497">
    <property type="term" value="F:monooxygenase activity"/>
    <property type="evidence" value="ECO:0007669"/>
    <property type="project" value="InterPro"/>
</dbReference>
<dbReference type="InterPro" id="IPR036396">
    <property type="entry name" value="Cyt_P450_sf"/>
</dbReference>
<dbReference type="InterPro" id="IPR001128">
    <property type="entry name" value="Cyt_P450"/>
</dbReference>
<comment type="cofactor">
    <cofactor evidence="1 6">
        <name>heme</name>
        <dbReference type="ChEBI" id="CHEBI:30413"/>
    </cofactor>
</comment>
<dbReference type="GO" id="GO:0016705">
    <property type="term" value="F:oxidoreductase activity, acting on paired donors, with incorporation or reduction of molecular oxygen"/>
    <property type="evidence" value="ECO:0007669"/>
    <property type="project" value="InterPro"/>
</dbReference>
<reference evidence="7 8" key="1">
    <citation type="journal article" date="2018" name="PLoS Pathog.">
        <title>Evolution of structural diversity of trichothecenes, a family of toxins produced by plant pathogenic and entomopathogenic fungi.</title>
        <authorList>
            <person name="Proctor R.H."/>
            <person name="McCormick S.P."/>
            <person name="Kim H.S."/>
            <person name="Cardoza R.E."/>
            <person name="Stanley A.M."/>
            <person name="Lindo L."/>
            <person name="Kelly A."/>
            <person name="Brown D.W."/>
            <person name="Lee T."/>
            <person name="Vaughan M.M."/>
            <person name="Alexander N.J."/>
            <person name="Busman M."/>
            <person name="Gutierrez S."/>
        </authorList>
    </citation>
    <scope>NUCLEOTIDE SEQUENCE [LARGE SCALE GENOMIC DNA]</scope>
    <source>
        <strain evidence="7 8">IBT 40837</strain>
    </source>
</reference>